<dbReference type="STRING" id="1514971.AUR64_04940"/>
<sequence length="372" mass="41502">MTPAEDGYIVRRYVPEDRDGFLALYEEVFGKARTPEWFDWRYGGPNTDEIRMFLAEKDGQIVGAEPFISFQIRGGDETVSALQPADAMVHPEHRRNGLLTRITEAAIDYYTDNGPSFIFNFPNQAAIGAFLKLGWVEVGEVATAYRIQKPSSFLKSDRTKRFGPVADVLSSAGYRARDATTLAAARRRSDDEVTVTRHAEIPAKRLAALYESAVPPRLHAPRTKAFYDWRFGNPQWDVAAYSAKRDGEIVASIIACTQETRGITTTKILDALPMVDAEAESEAFDRMLRVAIADHEDADAIAVAEDTIPPSVLSRLNFLRNDRFPMSMVGSPTPVVTRPLVPEDEAQWTVGGQHLADRNDWRLSFAEQDTSV</sequence>
<dbReference type="InterPro" id="IPR000182">
    <property type="entry name" value="GNAT_dom"/>
</dbReference>
<dbReference type="SUPFAM" id="SSF55729">
    <property type="entry name" value="Acyl-CoA N-acyltransferases (Nat)"/>
    <property type="match status" value="1"/>
</dbReference>
<accession>A0A0W1RD02</accession>
<gene>
    <name evidence="2" type="ORF">AUR64_04940</name>
</gene>
<evidence type="ECO:0000313" key="3">
    <source>
        <dbReference type="Proteomes" id="UP000054387"/>
    </source>
</evidence>
<dbReference type="InterPro" id="IPR016181">
    <property type="entry name" value="Acyl_CoA_acyltransferase"/>
</dbReference>
<dbReference type="AlphaFoldDB" id="A0A0W1RD02"/>
<organism evidence="2 3">
    <name type="scientific">Haloprofundus marisrubri</name>
    <dbReference type="NCBI Taxonomy" id="1514971"/>
    <lineage>
        <taxon>Archaea</taxon>
        <taxon>Methanobacteriati</taxon>
        <taxon>Methanobacteriota</taxon>
        <taxon>Stenosarchaea group</taxon>
        <taxon>Halobacteria</taxon>
        <taxon>Halobacteriales</taxon>
        <taxon>Haloferacaceae</taxon>
        <taxon>Haloprofundus</taxon>
    </lineage>
</organism>
<dbReference type="CDD" id="cd04301">
    <property type="entry name" value="NAT_SF"/>
    <property type="match status" value="1"/>
</dbReference>
<dbReference type="PROSITE" id="PS51186">
    <property type="entry name" value="GNAT"/>
    <property type="match status" value="1"/>
</dbReference>
<dbReference type="OrthoDB" id="299799at2157"/>
<keyword evidence="3" id="KW-1185">Reference proteome</keyword>
<dbReference type="Gene3D" id="3.40.630.30">
    <property type="match status" value="1"/>
</dbReference>
<dbReference type="RefSeq" id="WP_058580335.1">
    <property type="nucleotide sequence ID" value="NZ_LOPU01000011.1"/>
</dbReference>
<evidence type="ECO:0000313" key="2">
    <source>
        <dbReference type="EMBL" id="KTG11273.1"/>
    </source>
</evidence>
<feature type="domain" description="N-acetyltransferase" evidence="1">
    <location>
        <begin position="8"/>
        <end position="160"/>
    </location>
</feature>
<dbReference type="GO" id="GO:0016747">
    <property type="term" value="F:acyltransferase activity, transferring groups other than amino-acyl groups"/>
    <property type="evidence" value="ECO:0007669"/>
    <property type="project" value="InterPro"/>
</dbReference>
<dbReference type="Proteomes" id="UP000054387">
    <property type="component" value="Unassembled WGS sequence"/>
</dbReference>
<dbReference type="EMBL" id="LOPU01000011">
    <property type="protein sequence ID" value="KTG11273.1"/>
    <property type="molecule type" value="Genomic_DNA"/>
</dbReference>
<protein>
    <recommendedName>
        <fullName evidence="1">N-acetyltransferase domain-containing protein</fullName>
    </recommendedName>
</protein>
<reference evidence="2 3" key="1">
    <citation type="submission" date="2015-12" db="EMBL/GenBank/DDBJ databases">
        <title>Haloprofundus marisrubri gen. nov., sp. nov., an extremely halophilic archaeon isolated from the Discovery deep brine-seawater interface in the Red Sea.</title>
        <authorList>
            <person name="Zhang G."/>
            <person name="Stingl U."/>
            <person name="Rashid M."/>
        </authorList>
    </citation>
    <scope>NUCLEOTIDE SEQUENCE [LARGE SCALE GENOMIC DNA]</scope>
    <source>
        <strain evidence="2 3">SB9</strain>
    </source>
</reference>
<comment type="caution">
    <text evidence="2">The sequence shown here is derived from an EMBL/GenBank/DDBJ whole genome shotgun (WGS) entry which is preliminary data.</text>
</comment>
<evidence type="ECO:0000259" key="1">
    <source>
        <dbReference type="PROSITE" id="PS51186"/>
    </source>
</evidence>
<name>A0A0W1RD02_9EURY</name>
<dbReference type="Pfam" id="PF13527">
    <property type="entry name" value="Acetyltransf_9"/>
    <property type="match status" value="1"/>
</dbReference>
<proteinExistence type="predicted"/>